<dbReference type="GO" id="GO:0016757">
    <property type="term" value="F:glycosyltransferase activity"/>
    <property type="evidence" value="ECO:0007669"/>
    <property type="project" value="UniProtKB-KW"/>
</dbReference>
<accession>A0A843XGA9</accession>
<evidence type="ECO:0000256" key="5">
    <source>
        <dbReference type="ARBA" id="ARBA00023034"/>
    </source>
</evidence>
<dbReference type="Pfam" id="PF03016">
    <property type="entry name" value="Exostosin_GT47"/>
    <property type="match status" value="1"/>
</dbReference>
<gene>
    <name evidence="9" type="ORF">Taro_051246</name>
</gene>
<dbReference type="EMBL" id="NMUH01008063">
    <property type="protein sequence ID" value="MQM18260.1"/>
    <property type="molecule type" value="Genomic_DNA"/>
</dbReference>
<keyword evidence="4" id="KW-0735">Signal-anchor</keyword>
<evidence type="ECO:0000256" key="6">
    <source>
        <dbReference type="SAM" id="MobiDB-lite"/>
    </source>
</evidence>
<dbReference type="InterPro" id="IPR004263">
    <property type="entry name" value="Exostosin"/>
</dbReference>
<dbReference type="PANTHER" id="PTHR11062">
    <property type="entry name" value="EXOSTOSIN HEPARAN SULFATE GLYCOSYLTRANSFERASE -RELATED"/>
    <property type="match status" value="1"/>
</dbReference>
<comment type="caution">
    <text evidence="9">The sequence shown here is derived from an EMBL/GenBank/DDBJ whole genome shotgun (WGS) entry which is preliminary data.</text>
</comment>
<dbReference type="OrthoDB" id="1924787at2759"/>
<dbReference type="InterPro" id="IPR040911">
    <property type="entry name" value="Exostosin_GT47"/>
</dbReference>
<reference evidence="9" key="1">
    <citation type="submission" date="2017-07" db="EMBL/GenBank/DDBJ databases">
        <title>Taro Niue Genome Assembly and Annotation.</title>
        <authorList>
            <person name="Atibalentja N."/>
            <person name="Keating K."/>
            <person name="Fields C.J."/>
        </authorList>
    </citation>
    <scope>NUCLEOTIDE SEQUENCE</scope>
    <source>
        <strain evidence="9">Niue_2</strain>
        <tissue evidence="9">Leaf</tissue>
    </source>
</reference>
<comment type="similarity">
    <text evidence="2">Belongs to the glycosyltransferase 47 family.</text>
</comment>
<keyword evidence="7" id="KW-0812">Transmembrane</keyword>
<keyword evidence="3" id="KW-0328">Glycosyltransferase</keyword>
<sequence>MSTLSSATRPGEACPGGAGRENCSTRPMALSLLRRRTLEPGDVAAAAKGSEAVPCHPQQKQSHPITTTFLVMCLLLIWFSSMLLSGSFFHVCFSSRKLQLYCISGGAGRDRGVIHAVESDYIATAAVAGSNISTYRAVVEGTVLSNKNSAARSYLEVAEGAAEERKVEVVDGRKEEIEQAVKAVEEKLRVIRSWAAPAGGGGRGKLQCEGRGVFVYDLPSKFNGDLMARCHGLLPWTDLCPHFADDGMGEAIPALGRGWHKTHQYALEPIFHQRVLRHPCRVHNPDHARLFYVPFYGGLDILRWHFKNVSTEVKDALAAELVRWLEQQSSWARNNGRDHMFVLGKISWDFRRRRDDSWGSNFLDLPQMQNPFKFLIERQPWLINDIGIPHPTYFHPQSDDDIAAWQAKIISSSRKHFASFAGASRPGDADSIRSVLIRQCMSGKGRCEFLDCNAAWGCSEPERIIGLFAESEFCMQPPGDSPTRKSVFDSLVAGCIPVLFDPFTAYYQYPWHLPEDHHLYSVYIGKEEVKEGKVDVVERLLAVPAEEREKMRRYIVYELMPRLVYGDATAQFNMFEDAFGVVMNNMMHVATRSDVQRAHI</sequence>
<organism evidence="9 10">
    <name type="scientific">Colocasia esculenta</name>
    <name type="common">Wild taro</name>
    <name type="synonym">Arum esculentum</name>
    <dbReference type="NCBI Taxonomy" id="4460"/>
    <lineage>
        <taxon>Eukaryota</taxon>
        <taxon>Viridiplantae</taxon>
        <taxon>Streptophyta</taxon>
        <taxon>Embryophyta</taxon>
        <taxon>Tracheophyta</taxon>
        <taxon>Spermatophyta</taxon>
        <taxon>Magnoliopsida</taxon>
        <taxon>Liliopsida</taxon>
        <taxon>Araceae</taxon>
        <taxon>Aroideae</taxon>
        <taxon>Colocasieae</taxon>
        <taxon>Colocasia</taxon>
    </lineage>
</organism>
<evidence type="ECO:0000256" key="7">
    <source>
        <dbReference type="SAM" id="Phobius"/>
    </source>
</evidence>
<protein>
    <recommendedName>
        <fullName evidence="8">Exostosin GT47 domain-containing protein</fullName>
    </recommendedName>
</protein>
<keyword evidence="7" id="KW-1133">Transmembrane helix</keyword>
<dbReference type="Proteomes" id="UP000652761">
    <property type="component" value="Unassembled WGS sequence"/>
</dbReference>
<comment type="subcellular location">
    <subcellularLocation>
        <location evidence="1">Golgi apparatus membrane</location>
        <topology evidence="1">Single-pass type II membrane protein</topology>
    </subcellularLocation>
</comment>
<evidence type="ECO:0000259" key="8">
    <source>
        <dbReference type="Pfam" id="PF03016"/>
    </source>
</evidence>
<evidence type="ECO:0000313" key="9">
    <source>
        <dbReference type="EMBL" id="MQM18260.1"/>
    </source>
</evidence>
<keyword evidence="5" id="KW-0333">Golgi apparatus</keyword>
<feature type="domain" description="Exostosin GT47" evidence="8">
    <location>
        <begin position="207"/>
        <end position="533"/>
    </location>
</feature>
<proteinExistence type="inferred from homology"/>
<keyword evidence="10" id="KW-1185">Reference proteome</keyword>
<feature type="region of interest" description="Disordered" evidence="6">
    <location>
        <begin position="1"/>
        <end position="22"/>
    </location>
</feature>
<keyword evidence="3" id="KW-0808">Transferase</keyword>
<dbReference type="AlphaFoldDB" id="A0A843XGA9"/>
<dbReference type="GO" id="GO:0000139">
    <property type="term" value="C:Golgi membrane"/>
    <property type="evidence" value="ECO:0007669"/>
    <property type="project" value="UniProtKB-SubCell"/>
</dbReference>
<feature type="transmembrane region" description="Helical" evidence="7">
    <location>
        <begin position="69"/>
        <end position="89"/>
    </location>
</feature>
<keyword evidence="7" id="KW-0472">Membrane</keyword>
<evidence type="ECO:0000256" key="1">
    <source>
        <dbReference type="ARBA" id="ARBA00004323"/>
    </source>
</evidence>
<evidence type="ECO:0000256" key="4">
    <source>
        <dbReference type="ARBA" id="ARBA00022968"/>
    </source>
</evidence>
<evidence type="ECO:0000313" key="10">
    <source>
        <dbReference type="Proteomes" id="UP000652761"/>
    </source>
</evidence>
<name>A0A843XGA9_COLES</name>
<evidence type="ECO:0000256" key="2">
    <source>
        <dbReference type="ARBA" id="ARBA00010271"/>
    </source>
</evidence>
<dbReference type="PANTHER" id="PTHR11062:SF117">
    <property type="entry name" value="XYLOGLUCAN-SPECIFIC GALACTURONOSYLTRANSFERASE 1"/>
    <property type="match status" value="1"/>
</dbReference>
<evidence type="ECO:0000256" key="3">
    <source>
        <dbReference type="ARBA" id="ARBA00022676"/>
    </source>
</evidence>